<organism evidence="3 4">
    <name type="scientific">Caryophanon latum</name>
    <dbReference type="NCBI Taxonomy" id="33977"/>
    <lineage>
        <taxon>Bacteria</taxon>
        <taxon>Bacillati</taxon>
        <taxon>Bacillota</taxon>
        <taxon>Bacilli</taxon>
        <taxon>Bacillales</taxon>
        <taxon>Caryophanaceae</taxon>
        <taxon>Caryophanon</taxon>
    </lineage>
</organism>
<proteinExistence type="predicted"/>
<feature type="chain" id="PRO_5038368658" description="DUF3221 domain-containing protein" evidence="2">
    <location>
        <begin position="22"/>
        <end position="216"/>
    </location>
</feature>
<evidence type="ECO:0000313" key="4">
    <source>
        <dbReference type="Proteomes" id="UP000093482"/>
    </source>
</evidence>
<feature type="signal peptide" evidence="2">
    <location>
        <begin position="1"/>
        <end position="21"/>
    </location>
</feature>
<keyword evidence="1" id="KW-0175">Coiled coil</keyword>
<dbReference type="Proteomes" id="UP000093482">
    <property type="component" value="Unassembled WGS sequence"/>
</dbReference>
<dbReference type="RefSeq" id="WP_066462197.1">
    <property type="nucleotide sequence ID" value="NZ_MATO01000014.1"/>
</dbReference>
<dbReference type="PROSITE" id="PS51257">
    <property type="entry name" value="PROKAR_LIPOPROTEIN"/>
    <property type="match status" value="1"/>
</dbReference>
<keyword evidence="2" id="KW-0732">Signal</keyword>
<sequence>MKRIIVCFSLMFILVACSNNSEDNATNSDKIEKVNASAQLSEDTTLQINKLELQNEELQSALNSMETDLNYKNEEAEYYKKLINGLIKDYSDTQLKDLAIQLWDYKLEINGVPVPTNGIVEIQENTIEISLVESQSAYPILPTEIYMQGQISGNYIDHLKMTSNPSETYVTDGTVVTAIHHKFVDVEKGSTISFAVSEELKKRLGLEATQITINNK</sequence>
<protein>
    <recommendedName>
        <fullName evidence="5">DUF3221 domain-containing protein</fullName>
    </recommendedName>
</protein>
<comment type="caution">
    <text evidence="3">The sequence shown here is derived from an EMBL/GenBank/DDBJ whole genome shotgun (WGS) entry which is preliminary data.</text>
</comment>
<gene>
    <name evidence="3" type="ORF">A6K76_06010</name>
</gene>
<evidence type="ECO:0000256" key="1">
    <source>
        <dbReference type="SAM" id="Coils"/>
    </source>
</evidence>
<dbReference type="EMBL" id="MATO01000014">
    <property type="protein sequence ID" value="OCS92631.1"/>
    <property type="molecule type" value="Genomic_DNA"/>
</dbReference>
<evidence type="ECO:0000313" key="3">
    <source>
        <dbReference type="EMBL" id="OCS92631.1"/>
    </source>
</evidence>
<reference evidence="3 4" key="1">
    <citation type="submission" date="2016-07" db="EMBL/GenBank/DDBJ databases">
        <title>Caryophanon latum genome sequencing.</title>
        <authorList>
            <person name="Verma A."/>
            <person name="Pal Y."/>
            <person name="Krishnamurthi S."/>
        </authorList>
    </citation>
    <scope>NUCLEOTIDE SEQUENCE [LARGE SCALE GENOMIC DNA]</scope>
    <source>
        <strain evidence="3 4">DSM 14151</strain>
    </source>
</reference>
<evidence type="ECO:0008006" key="5">
    <source>
        <dbReference type="Google" id="ProtNLM"/>
    </source>
</evidence>
<feature type="coiled-coil region" evidence="1">
    <location>
        <begin position="41"/>
        <end position="75"/>
    </location>
</feature>
<keyword evidence="4" id="KW-1185">Reference proteome</keyword>
<evidence type="ECO:0000256" key="2">
    <source>
        <dbReference type="SAM" id="SignalP"/>
    </source>
</evidence>
<dbReference type="OrthoDB" id="2455481at2"/>
<dbReference type="AlphaFoldDB" id="A0A1C0YZQ1"/>
<accession>A0A1C0YZQ1</accession>
<name>A0A1C0YZQ1_9BACL</name>